<dbReference type="SUPFAM" id="SSF47203">
    <property type="entry name" value="Acyl-CoA dehydrogenase C-terminal domain-like"/>
    <property type="match status" value="2"/>
</dbReference>
<proteinExistence type="inferred from homology"/>
<dbReference type="Proteomes" id="UP000646523">
    <property type="component" value="Unassembled WGS sequence"/>
</dbReference>
<dbReference type="InterPro" id="IPR009075">
    <property type="entry name" value="AcylCo_DH/oxidase_C"/>
</dbReference>
<dbReference type="Gene3D" id="1.20.140.10">
    <property type="entry name" value="Butyryl-CoA Dehydrogenase, subunit A, domain 3"/>
    <property type="match status" value="2"/>
</dbReference>
<comment type="cofactor">
    <cofactor evidence="1">
        <name>FAD</name>
        <dbReference type="ChEBI" id="CHEBI:57692"/>
    </cofactor>
</comment>
<feature type="domain" description="Acyl-CoA dehydrogenase/oxidase C-terminal" evidence="7">
    <location>
        <begin position="629"/>
        <end position="775"/>
    </location>
</feature>
<accession>A0A917Z1P8</accession>
<sequence length="791" mass="83636">MTIGLTEEHRDLRDAVRAFATREITPEVVRAAVDAKREELPAFWPALAEQGLLGLHLPEADGGAGYGLLELAVVAEELGRWVAPGPFLPTVLAGAVLRRAGHRACLAGLASGTMIGAVGLRPGGLTLTRDDTGRLSLSGVSEPVMGGHVAGLFVLPAVDARDRQGAWDRQDARDQREDRHGREDRHALGGGDASGGLATVWVVVARASVEVEDLPGHDLTRRLSRVTAADLTVASADVLTGLAPGDVPDLAATLFAAEASGIADRATATAADYAKVRHQFGRPIGQFQGVKHRCARMLVRAEQARVCAWDAARAADGIGHGNAATAPAGAADTTSDASRAEASLAAAVAGATSVEAAFATAKDCIQTLGGIGFTWEHDASLYLRRAQTLRILLGPTPWWLRRVARLTLDGVRRGLGVELPPEAEDVRAGIRAELRPALDLTGQERLAYLGEHGYAAPHLPAPWGKDADAVTQLVIAEEMRSAGLRAAALIIGAWVAPTLIAHGDAAQQERFLPATMRGDLVWCQLFSEPGAGSDLAALTTRAEKVEGGWKVTGQKVWTSMAREAHWGILLARTDPSAPKHRGLSYFLLDMRSPGIDIRPLRELTGDALFNEVFLDEVFVPDEMLVARPGDGWKLARTTLANERVSLSHDSSLGSGGEALLDLAAAAPHEVDDERLTRLGAILCDAQSGGLLGLRTTMRSLTGQQPGAESSVAKFIGVEHVQEVWETAMEWLGPASITGERGEVPDAAWRFLNARCMSIAGGTTDVQLNIIGERLLGLPRDPEPVAPAGAAS</sequence>
<dbReference type="Pfam" id="PF02771">
    <property type="entry name" value="Acyl-CoA_dh_N"/>
    <property type="match status" value="2"/>
</dbReference>
<dbReference type="SUPFAM" id="SSF56645">
    <property type="entry name" value="Acyl-CoA dehydrogenase NM domain-like"/>
    <property type="match status" value="2"/>
</dbReference>
<reference evidence="10" key="2">
    <citation type="submission" date="2020-09" db="EMBL/GenBank/DDBJ databases">
        <authorList>
            <person name="Sun Q."/>
            <person name="Zhou Y."/>
        </authorList>
    </citation>
    <scope>NUCLEOTIDE SEQUENCE</scope>
    <source>
        <strain evidence="10">CGMCC 4.7368</strain>
    </source>
</reference>
<dbReference type="Gene3D" id="1.10.540.10">
    <property type="entry name" value="Acyl-CoA dehydrogenase/oxidase, N-terminal domain"/>
    <property type="match status" value="2"/>
</dbReference>
<evidence type="ECO:0000256" key="4">
    <source>
        <dbReference type="ARBA" id="ARBA00022827"/>
    </source>
</evidence>
<dbReference type="PANTHER" id="PTHR43292:SF4">
    <property type="entry name" value="ACYL-COA DEHYDROGENASE FADE34"/>
    <property type="match status" value="1"/>
</dbReference>
<keyword evidence="11" id="KW-1185">Reference proteome</keyword>
<feature type="compositionally biased region" description="Basic and acidic residues" evidence="6">
    <location>
        <begin position="164"/>
        <end position="187"/>
    </location>
</feature>
<name>A0A917Z1P8_9ACTN</name>
<reference evidence="10" key="1">
    <citation type="journal article" date="2014" name="Int. J. Syst. Evol. Microbiol.">
        <title>Complete genome sequence of Corynebacterium casei LMG S-19264T (=DSM 44701T), isolated from a smear-ripened cheese.</title>
        <authorList>
            <consortium name="US DOE Joint Genome Institute (JGI-PGF)"/>
            <person name="Walter F."/>
            <person name="Albersmeier A."/>
            <person name="Kalinowski J."/>
            <person name="Ruckert C."/>
        </authorList>
    </citation>
    <scope>NUCLEOTIDE SEQUENCE</scope>
    <source>
        <strain evidence="10">CGMCC 4.7368</strain>
    </source>
</reference>
<comment type="caution">
    <text evidence="10">The sequence shown here is derived from an EMBL/GenBank/DDBJ whole genome shotgun (WGS) entry which is preliminary data.</text>
</comment>
<keyword evidence="3" id="KW-0285">Flavoprotein</keyword>
<evidence type="ECO:0000313" key="11">
    <source>
        <dbReference type="Proteomes" id="UP000646523"/>
    </source>
</evidence>
<dbReference type="PANTHER" id="PTHR43292">
    <property type="entry name" value="ACYL-COA DEHYDROGENASE"/>
    <property type="match status" value="1"/>
</dbReference>
<dbReference type="FunFam" id="2.40.110.10:FF:000011">
    <property type="entry name" value="Acyl-CoA dehydrogenase FadE34"/>
    <property type="match status" value="1"/>
</dbReference>
<gene>
    <name evidence="10" type="primary">fadE34</name>
    <name evidence="10" type="ORF">GCM10012289_41610</name>
</gene>
<comment type="similarity">
    <text evidence="2">Belongs to the acyl-CoA dehydrogenase family.</text>
</comment>
<dbReference type="Pfam" id="PF02770">
    <property type="entry name" value="Acyl-CoA_dh_M"/>
    <property type="match status" value="1"/>
</dbReference>
<feature type="domain" description="Acyl-CoA dehydrogenase/oxidase C-terminal" evidence="7">
    <location>
        <begin position="254"/>
        <end position="405"/>
    </location>
</feature>
<dbReference type="InterPro" id="IPR006091">
    <property type="entry name" value="Acyl-CoA_Oxase/DH_mid-dom"/>
</dbReference>
<evidence type="ECO:0000256" key="2">
    <source>
        <dbReference type="ARBA" id="ARBA00009347"/>
    </source>
</evidence>
<evidence type="ECO:0000259" key="9">
    <source>
        <dbReference type="Pfam" id="PF02771"/>
    </source>
</evidence>
<dbReference type="AlphaFoldDB" id="A0A917Z1P8"/>
<dbReference type="InterPro" id="IPR052161">
    <property type="entry name" value="Mycobact_Acyl-CoA_DH"/>
</dbReference>
<evidence type="ECO:0000256" key="3">
    <source>
        <dbReference type="ARBA" id="ARBA00022630"/>
    </source>
</evidence>
<organism evidence="10 11">
    <name type="scientific">Nonomuraea cavernae</name>
    <dbReference type="NCBI Taxonomy" id="2045107"/>
    <lineage>
        <taxon>Bacteria</taxon>
        <taxon>Bacillati</taxon>
        <taxon>Actinomycetota</taxon>
        <taxon>Actinomycetes</taxon>
        <taxon>Streptosporangiales</taxon>
        <taxon>Streptosporangiaceae</taxon>
        <taxon>Nonomuraea</taxon>
    </lineage>
</organism>
<evidence type="ECO:0000256" key="6">
    <source>
        <dbReference type="SAM" id="MobiDB-lite"/>
    </source>
</evidence>
<keyword evidence="4" id="KW-0274">FAD</keyword>
<dbReference type="InterPro" id="IPR046373">
    <property type="entry name" value="Acyl-CoA_Oxase/DH_mid-dom_sf"/>
</dbReference>
<feature type="domain" description="Acyl-CoA dehydrogenase/oxidase N-terminal" evidence="9">
    <location>
        <begin position="6"/>
        <end position="102"/>
    </location>
</feature>
<feature type="domain" description="Acyl-CoA dehydrogenase/oxidase N-terminal" evidence="9">
    <location>
        <begin position="439"/>
        <end position="519"/>
    </location>
</feature>
<dbReference type="InterPro" id="IPR013786">
    <property type="entry name" value="AcylCoA_DH/ox_N"/>
</dbReference>
<dbReference type="InterPro" id="IPR036250">
    <property type="entry name" value="AcylCo_DH-like_C"/>
</dbReference>
<dbReference type="EMBL" id="BMNH01000012">
    <property type="protein sequence ID" value="GGO72758.1"/>
    <property type="molecule type" value="Genomic_DNA"/>
</dbReference>
<protein>
    <submittedName>
        <fullName evidence="10">Acyl-CoA dehydrogenase FadE34</fullName>
    </submittedName>
</protein>
<evidence type="ECO:0000259" key="7">
    <source>
        <dbReference type="Pfam" id="PF00441"/>
    </source>
</evidence>
<keyword evidence="5" id="KW-0560">Oxidoreductase</keyword>
<feature type="region of interest" description="Disordered" evidence="6">
    <location>
        <begin position="164"/>
        <end position="191"/>
    </location>
</feature>
<evidence type="ECO:0000259" key="8">
    <source>
        <dbReference type="Pfam" id="PF02770"/>
    </source>
</evidence>
<dbReference type="GO" id="GO:0016627">
    <property type="term" value="F:oxidoreductase activity, acting on the CH-CH group of donors"/>
    <property type="evidence" value="ECO:0007669"/>
    <property type="project" value="InterPro"/>
</dbReference>
<evidence type="ECO:0000256" key="1">
    <source>
        <dbReference type="ARBA" id="ARBA00001974"/>
    </source>
</evidence>
<evidence type="ECO:0000313" key="10">
    <source>
        <dbReference type="EMBL" id="GGO72758.1"/>
    </source>
</evidence>
<dbReference type="RefSeq" id="WP_189125792.1">
    <property type="nucleotide sequence ID" value="NZ_BMNH01000012.1"/>
</dbReference>
<dbReference type="GO" id="GO:0050660">
    <property type="term" value="F:flavin adenine dinucleotide binding"/>
    <property type="evidence" value="ECO:0007669"/>
    <property type="project" value="InterPro"/>
</dbReference>
<feature type="domain" description="Acyl-CoA oxidase/dehydrogenase middle" evidence="8">
    <location>
        <begin position="523"/>
        <end position="605"/>
    </location>
</feature>
<evidence type="ECO:0000256" key="5">
    <source>
        <dbReference type="ARBA" id="ARBA00023002"/>
    </source>
</evidence>
<dbReference type="GO" id="GO:0005886">
    <property type="term" value="C:plasma membrane"/>
    <property type="evidence" value="ECO:0007669"/>
    <property type="project" value="TreeGrafter"/>
</dbReference>
<dbReference type="InterPro" id="IPR037069">
    <property type="entry name" value="AcylCoA_DH/ox_N_sf"/>
</dbReference>
<dbReference type="Pfam" id="PF00441">
    <property type="entry name" value="Acyl-CoA_dh_1"/>
    <property type="match status" value="2"/>
</dbReference>
<dbReference type="Gene3D" id="2.40.110.10">
    <property type="entry name" value="Butyryl-CoA Dehydrogenase, subunit A, domain 2"/>
    <property type="match status" value="1"/>
</dbReference>
<dbReference type="InterPro" id="IPR009100">
    <property type="entry name" value="AcylCoA_DH/oxidase_NM_dom_sf"/>
</dbReference>